<evidence type="ECO:0000256" key="1">
    <source>
        <dbReference type="ARBA" id="ARBA00004604"/>
    </source>
</evidence>
<keyword evidence="2" id="KW-0597">Phosphoprotein</keyword>
<feature type="region of interest" description="Disordered" evidence="4">
    <location>
        <begin position="739"/>
        <end position="807"/>
    </location>
</feature>
<protein>
    <submittedName>
        <fullName evidence="6">Uncharacterized protein C57A7.06-like</fullName>
    </submittedName>
</protein>
<proteinExistence type="predicted"/>
<evidence type="ECO:0000256" key="4">
    <source>
        <dbReference type="SAM" id="MobiDB-lite"/>
    </source>
</evidence>
<dbReference type="RefSeq" id="XP_009762675.1">
    <property type="nucleotide sequence ID" value="XM_009764373.1"/>
</dbReference>
<evidence type="ECO:0000313" key="5">
    <source>
        <dbReference type="Proteomes" id="UP000189701"/>
    </source>
</evidence>
<dbReference type="InterPro" id="IPR006709">
    <property type="entry name" value="SSU_processome_Utp14"/>
</dbReference>
<organism evidence="5 6">
    <name type="scientific">Nicotiana sylvestris</name>
    <name type="common">Wood tobacco</name>
    <name type="synonym">South American tobacco</name>
    <dbReference type="NCBI Taxonomy" id="4096"/>
    <lineage>
        <taxon>Eukaryota</taxon>
        <taxon>Viridiplantae</taxon>
        <taxon>Streptophyta</taxon>
        <taxon>Embryophyta</taxon>
        <taxon>Tracheophyta</taxon>
        <taxon>Spermatophyta</taxon>
        <taxon>Magnoliopsida</taxon>
        <taxon>eudicotyledons</taxon>
        <taxon>Gunneridae</taxon>
        <taxon>Pentapetalae</taxon>
        <taxon>asterids</taxon>
        <taxon>lamiids</taxon>
        <taxon>Solanales</taxon>
        <taxon>Solanaceae</taxon>
        <taxon>Nicotianoideae</taxon>
        <taxon>Nicotianeae</taxon>
        <taxon>Nicotiana</taxon>
    </lineage>
</organism>
<feature type="compositionally biased region" description="Basic residues" evidence="4">
    <location>
        <begin position="16"/>
        <end position="27"/>
    </location>
</feature>
<dbReference type="GO" id="GO:0032040">
    <property type="term" value="C:small-subunit processome"/>
    <property type="evidence" value="ECO:0007669"/>
    <property type="project" value="InterPro"/>
</dbReference>
<feature type="compositionally biased region" description="Acidic residues" evidence="4">
    <location>
        <begin position="59"/>
        <end position="83"/>
    </location>
</feature>
<dbReference type="eggNOG" id="KOG2172">
    <property type="taxonomic scope" value="Eukaryota"/>
</dbReference>
<keyword evidence="3" id="KW-0539">Nucleus</keyword>
<feature type="region of interest" description="Disordered" evidence="4">
    <location>
        <begin position="190"/>
        <end position="229"/>
    </location>
</feature>
<comment type="subcellular location">
    <subcellularLocation>
        <location evidence="1">Nucleus</location>
        <location evidence="1">Nucleolus</location>
    </subcellularLocation>
</comment>
<feature type="region of interest" description="Disordered" evidence="4">
    <location>
        <begin position="1"/>
        <end position="155"/>
    </location>
</feature>
<feature type="compositionally biased region" description="Basic and acidic residues" evidence="4">
    <location>
        <begin position="373"/>
        <end position="382"/>
    </location>
</feature>
<feature type="compositionally biased region" description="Basic and acidic residues" evidence="4">
    <location>
        <begin position="787"/>
        <end position="807"/>
    </location>
</feature>
<dbReference type="OrthoDB" id="277439at2759"/>
<dbReference type="Proteomes" id="UP000189701">
    <property type="component" value="Unplaced"/>
</dbReference>
<gene>
    <name evidence="6" type="primary">LOC104214666</name>
</gene>
<feature type="compositionally biased region" description="Acidic residues" evidence="4">
    <location>
        <begin position="446"/>
        <end position="461"/>
    </location>
</feature>
<name>A0A1U7VLF2_NICSY</name>
<feature type="region of interest" description="Disordered" evidence="4">
    <location>
        <begin position="935"/>
        <end position="964"/>
    </location>
</feature>
<keyword evidence="5" id="KW-1185">Reference proteome</keyword>
<reference evidence="5" key="1">
    <citation type="journal article" date="2013" name="Genome Biol.">
        <title>Reference genomes and transcriptomes of Nicotiana sylvestris and Nicotiana tomentosiformis.</title>
        <authorList>
            <person name="Sierro N."/>
            <person name="Battey J.N."/>
            <person name="Ouadi S."/>
            <person name="Bovet L."/>
            <person name="Goepfert S."/>
            <person name="Bakaher N."/>
            <person name="Peitsch M.C."/>
            <person name="Ivanov N.V."/>
        </authorList>
    </citation>
    <scope>NUCLEOTIDE SEQUENCE [LARGE SCALE GENOMIC DNA]</scope>
</reference>
<feature type="compositionally biased region" description="Polar residues" evidence="4">
    <location>
        <begin position="860"/>
        <end position="873"/>
    </location>
</feature>
<accession>A0A1U7VLF2</accession>
<evidence type="ECO:0000256" key="2">
    <source>
        <dbReference type="ARBA" id="ARBA00022553"/>
    </source>
</evidence>
<dbReference type="PANTHER" id="PTHR14150:SF12">
    <property type="entry name" value="U3 SMALL NUCLEOLAR RNA-ASSOCIATED PROTEIN 14 HOMOLOG A"/>
    <property type="match status" value="1"/>
</dbReference>
<dbReference type="GO" id="GO:0006364">
    <property type="term" value="P:rRNA processing"/>
    <property type="evidence" value="ECO:0007669"/>
    <property type="project" value="InterPro"/>
</dbReference>
<feature type="region of interest" description="Disordered" evidence="4">
    <location>
        <begin position="363"/>
        <end position="382"/>
    </location>
</feature>
<dbReference type="PANTHER" id="PTHR14150">
    <property type="entry name" value="U3 SMALL NUCLEOLAR RNA-ASSOCIATED PROTEIN 14"/>
    <property type="match status" value="1"/>
</dbReference>
<evidence type="ECO:0000313" key="6">
    <source>
        <dbReference type="RefSeq" id="XP_009762675.1"/>
    </source>
</evidence>
<feature type="region of interest" description="Disordered" evidence="4">
    <location>
        <begin position="432"/>
        <end position="464"/>
    </location>
</feature>
<feature type="compositionally biased region" description="Acidic residues" evidence="4">
    <location>
        <begin position="102"/>
        <end position="122"/>
    </location>
</feature>
<dbReference type="STRING" id="4096.A0A1U7VLF2"/>
<feature type="compositionally biased region" description="Basic and acidic residues" evidence="4">
    <location>
        <begin position="572"/>
        <end position="605"/>
    </location>
</feature>
<feature type="region of interest" description="Disordered" evidence="4">
    <location>
        <begin position="550"/>
        <end position="605"/>
    </location>
</feature>
<feature type="compositionally biased region" description="Acidic residues" evidence="4">
    <location>
        <begin position="889"/>
        <end position="902"/>
    </location>
</feature>
<dbReference type="AlphaFoldDB" id="A0A1U7VLF2"/>
<sequence>MAELKRKNRGGGSRQNKGRKDFKKRKQNSHERKDGRRKGPRLPNAMLKELQLPKRSNEYSDEDIASDDEAVNDFYEYEEGVAEEESKKNKRFDPVENFQYELPDDFEDENVSSDEGDGDEDEDGRRGEDDEEEDDGRHSRLLQEITGLPTDAFDGKKKKNDVIISEAYPESEYNPSRDILDGDGRISVQDLLGPLQGKSGYSKVRKSMSRMEKKSIPMHAPLPKPDQQRLERKVAYDFSKKDVTKWEPHVKRNREATTIYFDEDKDVGFSTVGAIAAEFQPRTDFEKEIASLVNDNEIVEAHRKDGARLLELNKISVEDVRDRQDQLAKMRSLLFRHEMKAKRVKKIKSKVYHRLLKKDRLKQAGTAVETDPEAAKEQAMKQEFKRAEERMTLKHKNSSKWAKRILQRGLDVQDDGTRAAITEQLNQHALLTRKANNMKESSSSEESSDDDDLDETSDGSDQDAAVKLLKKAKDRTVEVLDGDEELPASGVLSLPFMVRGLKRRKAAADEEAKLALKEYESSLKEFEEKNEPKTQGTNILSGRRVFGAQKKQELVPKKKATSDNYYGDSDSEGERDARETGITAREENNFPEREVHFDPSSLREESEIGHDSLFKSFEDIAREPCTKTSYEVSIFADDSWKKMNDSSVKGKQTKSANAKSAMALQITDPVASEPEGEDAAVKLLKKAKDRTVEVLDGDEELPASGVLSLPFMVRGLKRRKAAADEEAKLALKEYESSLKEFEEKNEPKTQGTNILSGRRVFGAQKKQELVPKKKATSDNYYGDSDSEGERDARETGITAREENNFPEREVHFDPSSLREESEIGHDSLFKSFEDIAREPCTKTSYEVSIFADDSWKKMNDSSVKGKQTKSANAKSAMALQITDPVASEPEGEEIDEDNDTDSGGEMVDGILSVGTKSTYEIPSQEELIRRAFAGDDVEDDFEREKQDALNEEVPEPEKPLLLPGWGQWTNIQKKR</sequence>
<feature type="region of interest" description="Disordered" evidence="4">
    <location>
        <begin position="526"/>
        <end position="545"/>
    </location>
</feature>
<evidence type="ECO:0000256" key="3">
    <source>
        <dbReference type="ARBA" id="ARBA00023242"/>
    </source>
</evidence>
<feature type="non-terminal residue" evidence="6">
    <location>
        <position position="975"/>
    </location>
</feature>
<reference evidence="6" key="2">
    <citation type="submission" date="2025-08" db="UniProtKB">
        <authorList>
            <consortium name="RefSeq"/>
        </authorList>
    </citation>
    <scope>IDENTIFICATION</scope>
    <source>
        <tissue evidence="6">Leaf</tissue>
    </source>
</reference>
<feature type="region of interest" description="Disordered" evidence="4">
    <location>
        <begin position="858"/>
        <end position="909"/>
    </location>
</feature>
<feature type="compositionally biased region" description="Basic and acidic residues" evidence="4">
    <location>
        <begin position="84"/>
        <end position="94"/>
    </location>
</feature>
<dbReference type="Pfam" id="PF04615">
    <property type="entry name" value="Utp14"/>
    <property type="match status" value="2"/>
</dbReference>